<dbReference type="Pfam" id="PF00668">
    <property type="entry name" value="Condensation"/>
    <property type="match status" value="1"/>
</dbReference>
<keyword evidence="4" id="KW-1185">Reference proteome</keyword>
<dbReference type="SUPFAM" id="SSF52777">
    <property type="entry name" value="CoA-dependent acyltransferases"/>
    <property type="match status" value="2"/>
</dbReference>
<dbReference type="EMBL" id="UHDZ01000001">
    <property type="protein sequence ID" value="SUM67015.1"/>
    <property type="molecule type" value="Genomic_DNA"/>
</dbReference>
<dbReference type="AlphaFoldDB" id="A0A380GW95"/>
<evidence type="ECO:0000259" key="2">
    <source>
        <dbReference type="Pfam" id="PF00668"/>
    </source>
</evidence>
<evidence type="ECO:0000313" key="3">
    <source>
        <dbReference type="EMBL" id="SUM67015.1"/>
    </source>
</evidence>
<dbReference type="InterPro" id="IPR023213">
    <property type="entry name" value="CAT-like_dom_sf"/>
</dbReference>
<reference evidence="3 4" key="1">
    <citation type="submission" date="2018-06" db="EMBL/GenBank/DDBJ databases">
        <authorList>
            <consortium name="Pathogen Informatics"/>
            <person name="Doyle S."/>
        </authorList>
    </citation>
    <scope>NUCLEOTIDE SEQUENCE [LARGE SCALE GENOMIC DNA]</scope>
    <source>
        <strain evidence="3 4">NCTC11807</strain>
    </source>
</reference>
<feature type="domain" description="Condensation" evidence="2">
    <location>
        <begin position="17"/>
        <end position="286"/>
    </location>
</feature>
<dbReference type="Gene3D" id="3.30.559.10">
    <property type="entry name" value="Chloramphenicol acetyltransferase-like domain"/>
    <property type="match status" value="1"/>
</dbReference>
<dbReference type="PANTHER" id="PTHR45527">
    <property type="entry name" value="NONRIBOSOMAL PEPTIDE SYNTHETASE"/>
    <property type="match status" value="1"/>
</dbReference>
<evidence type="ECO:0000256" key="1">
    <source>
        <dbReference type="ARBA" id="ARBA00022598"/>
    </source>
</evidence>
<dbReference type="InterPro" id="IPR001242">
    <property type="entry name" value="Condensation_dom"/>
</dbReference>
<dbReference type="Gene3D" id="3.30.559.30">
    <property type="entry name" value="Nonribosomal peptide synthetase, condensation domain"/>
    <property type="match status" value="1"/>
</dbReference>
<gene>
    <name evidence="3" type="primary">mbtB_4</name>
    <name evidence="3" type="ORF">NCTC11807_00092</name>
</gene>
<dbReference type="GO" id="GO:0016874">
    <property type="term" value="F:ligase activity"/>
    <property type="evidence" value="ECO:0007669"/>
    <property type="project" value="UniProtKB-KW"/>
</dbReference>
<proteinExistence type="predicted"/>
<dbReference type="PANTHER" id="PTHR45527:SF10">
    <property type="entry name" value="PYOCHELIN SYNTHASE PCHF"/>
    <property type="match status" value="1"/>
</dbReference>
<protein>
    <submittedName>
        <fullName evidence="3">Non-ribosomal peptide synthetase</fullName>
        <ecNumber evidence="3">6.3.2.-</ecNumber>
    </submittedName>
</protein>
<organism evidence="3 4">
    <name type="scientific">Staphylococcus saccharolyticus</name>
    <dbReference type="NCBI Taxonomy" id="33028"/>
    <lineage>
        <taxon>Bacteria</taxon>
        <taxon>Bacillati</taxon>
        <taxon>Bacillota</taxon>
        <taxon>Bacilli</taxon>
        <taxon>Bacillales</taxon>
        <taxon>Staphylococcaceae</taxon>
        <taxon>Staphylococcus</taxon>
    </lineage>
</organism>
<dbReference type="GO" id="GO:0008610">
    <property type="term" value="P:lipid biosynthetic process"/>
    <property type="evidence" value="ECO:0007669"/>
    <property type="project" value="UniProtKB-ARBA"/>
</dbReference>
<sequence length="302" mass="35792">MIHECKTNLLKLRDRLSHQVLDIYQWPMFNINVSLLHNKLMRIHVSFDNLIFDGWSMFTLLEQWSQIYFDYKIDNQLTHLSFRDYVLYLNKIKKLKCYEEDQAYWFGRISRFLKAPNIPMAQSTSQHSNIFTRRSHHIDEHMWNQLKDRAQSLNITPTTLLIGVYAEAIRQVSTNDNFSLNITQFNRIPVSPDINKVIGDFTTLTLLEVDHGGEQKLSERLKRIQTQLVKNLEHNKYSGVEFQRDLRHYCEFDDYVLMPFVFTSGLGIHALNSRKQFGEITYNISQTPQVWLDNQVIERDNG</sequence>
<dbReference type="GO" id="GO:0044550">
    <property type="term" value="P:secondary metabolite biosynthetic process"/>
    <property type="evidence" value="ECO:0007669"/>
    <property type="project" value="TreeGrafter"/>
</dbReference>
<accession>A0A380GW95</accession>
<dbReference type="EC" id="6.3.2.-" evidence="3"/>
<keyword evidence="1 3" id="KW-0436">Ligase</keyword>
<name>A0A380GW95_9STAP</name>
<dbReference type="GO" id="GO:0005737">
    <property type="term" value="C:cytoplasm"/>
    <property type="evidence" value="ECO:0007669"/>
    <property type="project" value="TreeGrafter"/>
</dbReference>
<evidence type="ECO:0000313" key="4">
    <source>
        <dbReference type="Proteomes" id="UP000255425"/>
    </source>
</evidence>
<dbReference type="Proteomes" id="UP000255425">
    <property type="component" value="Unassembled WGS sequence"/>
</dbReference>
<dbReference type="GO" id="GO:0043041">
    <property type="term" value="P:amino acid activation for nonribosomal peptide biosynthetic process"/>
    <property type="evidence" value="ECO:0007669"/>
    <property type="project" value="TreeGrafter"/>
</dbReference>
<dbReference type="GO" id="GO:0031177">
    <property type="term" value="F:phosphopantetheine binding"/>
    <property type="evidence" value="ECO:0007669"/>
    <property type="project" value="TreeGrafter"/>
</dbReference>